<dbReference type="EMBL" id="JACHWB010000006">
    <property type="protein sequence ID" value="MBB3020928.1"/>
    <property type="molecule type" value="Genomic_DNA"/>
</dbReference>
<dbReference type="Pfam" id="PF00392">
    <property type="entry name" value="GntR"/>
    <property type="match status" value="1"/>
</dbReference>
<dbReference type="PROSITE" id="PS50949">
    <property type="entry name" value="HTH_GNTR"/>
    <property type="match status" value="1"/>
</dbReference>
<comment type="caution">
    <text evidence="5">The sequence shown here is derived from an EMBL/GenBank/DDBJ whole genome shotgun (WGS) entry which is preliminary data.</text>
</comment>
<evidence type="ECO:0000256" key="1">
    <source>
        <dbReference type="ARBA" id="ARBA00023015"/>
    </source>
</evidence>
<dbReference type="Proteomes" id="UP000532010">
    <property type="component" value="Unassembled WGS sequence"/>
</dbReference>
<dbReference type="SUPFAM" id="SSF46785">
    <property type="entry name" value="Winged helix' DNA-binding domain"/>
    <property type="match status" value="1"/>
</dbReference>
<dbReference type="AlphaFoldDB" id="A0A7W4VPG5"/>
<protein>
    <submittedName>
        <fullName evidence="5">GntR family transcriptional repressor for pyruvate dehydrogenase complex</fullName>
    </submittedName>
</protein>
<dbReference type="InterPro" id="IPR036388">
    <property type="entry name" value="WH-like_DNA-bd_sf"/>
</dbReference>
<dbReference type="RefSeq" id="WP_183453335.1">
    <property type="nucleotide sequence ID" value="NZ_JACHWB010000006.1"/>
</dbReference>
<accession>A0A7W4VPG5</accession>
<reference evidence="5 6" key="1">
    <citation type="submission" date="2020-08" db="EMBL/GenBank/DDBJ databases">
        <title>The Agave Microbiome: Exploring the role of microbial communities in plant adaptations to desert environments.</title>
        <authorList>
            <person name="Partida-Martinez L.P."/>
        </authorList>
    </citation>
    <scope>NUCLEOTIDE SEQUENCE [LARGE SCALE GENOMIC DNA]</scope>
    <source>
        <strain evidence="5 6">AT3.9</strain>
    </source>
</reference>
<feature type="domain" description="HTH gntR-type" evidence="4">
    <location>
        <begin position="17"/>
        <end position="85"/>
    </location>
</feature>
<keyword evidence="6" id="KW-1185">Reference proteome</keyword>
<keyword evidence="1" id="KW-0805">Transcription regulation</keyword>
<evidence type="ECO:0000313" key="5">
    <source>
        <dbReference type="EMBL" id="MBB3020928.1"/>
    </source>
</evidence>
<dbReference type="InterPro" id="IPR011711">
    <property type="entry name" value="GntR_C"/>
</dbReference>
<keyword evidence="5" id="KW-0670">Pyruvate</keyword>
<dbReference type="InterPro" id="IPR008920">
    <property type="entry name" value="TF_FadR/GntR_C"/>
</dbReference>
<dbReference type="SMART" id="SM00895">
    <property type="entry name" value="FCD"/>
    <property type="match status" value="1"/>
</dbReference>
<evidence type="ECO:0000259" key="4">
    <source>
        <dbReference type="PROSITE" id="PS50949"/>
    </source>
</evidence>
<organism evidence="5 6">
    <name type="scientific">Microvirga lupini</name>
    <dbReference type="NCBI Taxonomy" id="420324"/>
    <lineage>
        <taxon>Bacteria</taxon>
        <taxon>Pseudomonadati</taxon>
        <taxon>Pseudomonadota</taxon>
        <taxon>Alphaproteobacteria</taxon>
        <taxon>Hyphomicrobiales</taxon>
        <taxon>Methylobacteriaceae</taxon>
        <taxon>Microvirga</taxon>
    </lineage>
</organism>
<dbReference type="CDD" id="cd07377">
    <property type="entry name" value="WHTH_GntR"/>
    <property type="match status" value="1"/>
</dbReference>
<sequence>MTTDPVNLLELELADRTPVPRGIVEHIQRLILKGGLKAGQRLPSQRELAEQLGVSRPSVREALTVLETMGLLTVRAGSGVFVAKADARRPLWRYSDRCTPADVYEARLGLEGYAARLAAARIDKPAEERLRRCTDSMHEALKVGDVISLAVNDTEFHDLIFELSGNPVLAAMYRPVRELLVESQRLPMAQLDRLSETVREHEAILEGLTSQDPDTAEAAMQSHIRSAAGRFGVSL</sequence>
<evidence type="ECO:0000313" key="6">
    <source>
        <dbReference type="Proteomes" id="UP000532010"/>
    </source>
</evidence>
<dbReference type="SMART" id="SM00345">
    <property type="entry name" value="HTH_GNTR"/>
    <property type="match status" value="1"/>
</dbReference>
<dbReference type="PANTHER" id="PTHR43537:SF5">
    <property type="entry name" value="UXU OPERON TRANSCRIPTIONAL REGULATOR"/>
    <property type="match status" value="1"/>
</dbReference>
<dbReference type="SUPFAM" id="SSF48008">
    <property type="entry name" value="GntR ligand-binding domain-like"/>
    <property type="match status" value="1"/>
</dbReference>
<dbReference type="InterPro" id="IPR000524">
    <property type="entry name" value="Tscrpt_reg_HTH_GntR"/>
</dbReference>
<dbReference type="Gene3D" id="1.10.10.10">
    <property type="entry name" value="Winged helix-like DNA-binding domain superfamily/Winged helix DNA-binding domain"/>
    <property type="match status" value="1"/>
</dbReference>
<evidence type="ECO:0000256" key="3">
    <source>
        <dbReference type="ARBA" id="ARBA00023163"/>
    </source>
</evidence>
<name>A0A7W4VPG5_9HYPH</name>
<dbReference type="Pfam" id="PF07729">
    <property type="entry name" value="FCD"/>
    <property type="match status" value="1"/>
</dbReference>
<gene>
    <name evidence="5" type="ORF">FHR70_004016</name>
</gene>
<dbReference type="PANTHER" id="PTHR43537">
    <property type="entry name" value="TRANSCRIPTIONAL REGULATOR, GNTR FAMILY"/>
    <property type="match status" value="1"/>
</dbReference>
<dbReference type="GO" id="GO:0003677">
    <property type="term" value="F:DNA binding"/>
    <property type="evidence" value="ECO:0007669"/>
    <property type="project" value="UniProtKB-KW"/>
</dbReference>
<proteinExistence type="predicted"/>
<keyword evidence="2" id="KW-0238">DNA-binding</keyword>
<evidence type="ECO:0000256" key="2">
    <source>
        <dbReference type="ARBA" id="ARBA00023125"/>
    </source>
</evidence>
<dbReference type="Gene3D" id="1.20.120.530">
    <property type="entry name" value="GntR ligand-binding domain-like"/>
    <property type="match status" value="1"/>
</dbReference>
<keyword evidence="3" id="KW-0804">Transcription</keyword>
<dbReference type="InterPro" id="IPR036390">
    <property type="entry name" value="WH_DNA-bd_sf"/>
</dbReference>
<dbReference type="PRINTS" id="PR00035">
    <property type="entry name" value="HTHGNTR"/>
</dbReference>
<dbReference type="GO" id="GO:0003700">
    <property type="term" value="F:DNA-binding transcription factor activity"/>
    <property type="evidence" value="ECO:0007669"/>
    <property type="project" value="InterPro"/>
</dbReference>